<gene>
    <name evidence="15" type="ORF">JCR33_10160</name>
</gene>
<feature type="domain" description="Four-carbon acid sugar kinase nucleotide binding" evidence="14">
    <location>
        <begin position="254"/>
        <end position="405"/>
    </location>
</feature>
<comment type="similarity">
    <text evidence="1">Belongs to the four-carbon acid sugar kinase family.</text>
</comment>
<keyword evidence="2" id="KW-0808">Transferase</keyword>
<evidence type="ECO:0000313" key="16">
    <source>
        <dbReference type="Proteomes" id="UP000609531"/>
    </source>
</evidence>
<keyword evidence="16" id="KW-1185">Reference proteome</keyword>
<reference evidence="15" key="1">
    <citation type="submission" date="2020-12" db="EMBL/GenBank/DDBJ databases">
        <title>Bacterial taxonomy.</title>
        <authorList>
            <person name="Pan X."/>
        </authorList>
    </citation>
    <scope>NUCLEOTIDE SEQUENCE</scope>
    <source>
        <strain evidence="15">B2012</strain>
    </source>
</reference>
<evidence type="ECO:0000256" key="7">
    <source>
        <dbReference type="ARBA" id="ARBA00035898"/>
    </source>
</evidence>
<dbReference type="NCBIfam" id="NF043035">
    <property type="entry name" value="OxoTetrKin"/>
    <property type="match status" value="1"/>
</dbReference>
<dbReference type="InterPro" id="IPR050007">
    <property type="entry name" value="OtnK"/>
</dbReference>
<dbReference type="EC" id="2.7.1.217" evidence="10"/>
<keyword evidence="4 15" id="KW-0418">Kinase</keyword>
<comment type="catalytic activity">
    <reaction evidence="7">
        <text>3-dehydro-L-erythronate + ATP = 3-dehydro-4-O-phospho-L-erythronate + ADP + H(+)</text>
        <dbReference type="Rhea" id="RHEA:52552"/>
        <dbReference type="ChEBI" id="CHEBI:15378"/>
        <dbReference type="ChEBI" id="CHEBI:30616"/>
        <dbReference type="ChEBI" id="CHEBI:136592"/>
        <dbReference type="ChEBI" id="CHEBI:136670"/>
        <dbReference type="ChEBI" id="CHEBI:456216"/>
        <dbReference type="EC" id="2.7.1.217"/>
    </reaction>
</comment>
<dbReference type="InterPro" id="IPR042213">
    <property type="entry name" value="NBD_C_sf"/>
</dbReference>
<dbReference type="Proteomes" id="UP000609531">
    <property type="component" value="Unassembled WGS sequence"/>
</dbReference>
<evidence type="ECO:0000256" key="2">
    <source>
        <dbReference type="ARBA" id="ARBA00022679"/>
    </source>
</evidence>
<dbReference type="RefSeq" id="WP_198881938.1">
    <property type="nucleotide sequence ID" value="NZ_JAEKJA010000007.1"/>
</dbReference>
<keyword evidence="5" id="KW-0067">ATP-binding</keyword>
<evidence type="ECO:0000256" key="10">
    <source>
        <dbReference type="ARBA" id="ARBA00039095"/>
    </source>
</evidence>
<dbReference type="Pfam" id="PF07005">
    <property type="entry name" value="SBD_N"/>
    <property type="match status" value="1"/>
</dbReference>
<dbReference type="Pfam" id="PF17042">
    <property type="entry name" value="NBD_C"/>
    <property type="match status" value="1"/>
</dbReference>
<dbReference type="InterPro" id="IPR037051">
    <property type="entry name" value="4-carb_acid_sugar_kinase_N_sf"/>
</dbReference>
<dbReference type="AlphaFoldDB" id="A0A934MHG6"/>
<evidence type="ECO:0000259" key="13">
    <source>
        <dbReference type="Pfam" id="PF07005"/>
    </source>
</evidence>
<name>A0A934MHG6_9HYPH</name>
<dbReference type="Gene3D" id="3.40.50.10840">
    <property type="entry name" value="Putative sugar-binding, N-terminal domain"/>
    <property type="match status" value="1"/>
</dbReference>
<proteinExistence type="inferred from homology"/>
<organism evidence="15 16">
    <name type="scientific">Acuticoccus mangrovi</name>
    <dbReference type="NCBI Taxonomy" id="2796142"/>
    <lineage>
        <taxon>Bacteria</taxon>
        <taxon>Pseudomonadati</taxon>
        <taxon>Pseudomonadota</taxon>
        <taxon>Alphaproteobacteria</taxon>
        <taxon>Hyphomicrobiales</taxon>
        <taxon>Amorphaceae</taxon>
        <taxon>Acuticoccus</taxon>
    </lineage>
</organism>
<dbReference type="EMBL" id="JAEKJA010000007">
    <property type="protein sequence ID" value="MBJ3776051.1"/>
    <property type="molecule type" value="Genomic_DNA"/>
</dbReference>
<evidence type="ECO:0000256" key="4">
    <source>
        <dbReference type="ARBA" id="ARBA00022777"/>
    </source>
</evidence>
<dbReference type="GO" id="GO:0005524">
    <property type="term" value="F:ATP binding"/>
    <property type="evidence" value="ECO:0007669"/>
    <property type="project" value="UniProtKB-KW"/>
</dbReference>
<evidence type="ECO:0000256" key="8">
    <source>
        <dbReference type="ARBA" id="ARBA00036346"/>
    </source>
</evidence>
<evidence type="ECO:0000259" key="14">
    <source>
        <dbReference type="Pfam" id="PF17042"/>
    </source>
</evidence>
<dbReference type="SUPFAM" id="SSF142764">
    <property type="entry name" value="YgbK-like"/>
    <property type="match status" value="1"/>
</dbReference>
<keyword evidence="6" id="KW-0119">Carbohydrate metabolism</keyword>
<dbReference type="InterPro" id="IPR031475">
    <property type="entry name" value="NBD_C"/>
</dbReference>
<comment type="catalytic activity">
    <reaction evidence="8">
        <text>3-dehydro-D-erythronate + ATP = 3-dehydro-4-O-phospho-D-erythronate + ADP + H(+)</text>
        <dbReference type="Rhea" id="RHEA:52556"/>
        <dbReference type="ChEBI" id="CHEBI:15378"/>
        <dbReference type="ChEBI" id="CHEBI:30616"/>
        <dbReference type="ChEBI" id="CHEBI:57958"/>
        <dbReference type="ChEBI" id="CHEBI:136593"/>
        <dbReference type="ChEBI" id="CHEBI:456216"/>
        <dbReference type="EC" id="2.7.1.217"/>
    </reaction>
</comment>
<dbReference type="GO" id="GO:0016301">
    <property type="term" value="F:kinase activity"/>
    <property type="evidence" value="ECO:0007669"/>
    <property type="project" value="UniProtKB-KW"/>
</dbReference>
<comment type="function">
    <text evidence="9">Catalyzes the ATP-dependent phosphorylation of 3-oxo-tetronate to 3-oxo-tetronate 4-phosphate.</text>
</comment>
<evidence type="ECO:0000256" key="5">
    <source>
        <dbReference type="ARBA" id="ARBA00022840"/>
    </source>
</evidence>
<evidence type="ECO:0000256" key="11">
    <source>
        <dbReference type="ARBA" id="ARBA00039461"/>
    </source>
</evidence>
<evidence type="ECO:0000256" key="3">
    <source>
        <dbReference type="ARBA" id="ARBA00022741"/>
    </source>
</evidence>
<evidence type="ECO:0000256" key="12">
    <source>
        <dbReference type="ARBA" id="ARBA00041377"/>
    </source>
</evidence>
<evidence type="ECO:0000313" key="15">
    <source>
        <dbReference type="EMBL" id="MBJ3776051.1"/>
    </source>
</evidence>
<dbReference type="InterPro" id="IPR010737">
    <property type="entry name" value="4-carb_acid_sugar_kinase_N"/>
</dbReference>
<evidence type="ECO:0000256" key="6">
    <source>
        <dbReference type="ARBA" id="ARBA00023277"/>
    </source>
</evidence>
<keyword evidence="3" id="KW-0547">Nucleotide-binding</keyword>
<protein>
    <recommendedName>
        <fullName evidence="11">3-oxo-tetronate kinase</fullName>
        <ecNumber evidence="10">2.7.1.217</ecNumber>
    </recommendedName>
    <alternativeName>
        <fullName evidence="12">3-dehydrotetronate 4-kinase</fullName>
    </alternativeName>
</protein>
<feature type="domain" description="Four-carbon acid sugar kinase N-terminal" evidence="13">
    <location>
        <begin position="3"/>
        <end position="228"/>
    </location>
</feature>
<accession>A0A934MHG6</accession>
<evidence type="ECO:0000256" key="1">
    <source>
        <dbReference type="ARBA" id="ARBA00005715"/>
    </source>
</evidence>
<dbReference type="Gene3D" id="3.40.980.20">
    <property type="entry name" value="Four-carbon acid sugar kinase, nucleotide binding domain"/>
    <property type="match status" value="1"/>
</dbReference>
<comment type="caution">
    <text evidence="15">The sequence shown here is derived from an EMBL/GenBank/DDBJ whole genome shotgun (WGS) entry which is preliminary data.</text>
</comment>
<sequence length="414" mass="42638">MILGAIGDDFTGSSDLGLMLADGGMRTVQYVGVPEAAADPGVEAGVVALKSRSIAADEAVRQSLAALDWLIAAGCRQFLFKICSTFDSTPEGNIGPVAEALIARLGTRDPVVVCPVFPATGRTLYLGHLFVGDALLSESGLENHPINPMTDPDIRRWLARQTKGAVGHVALPTVRQGAAALRAALLAERDGGRQLAVVDAIDDDDLTLIADAAEGFPLLVGGSGVALGLPVVYRRAGLIASHAGAWRGTNGKAVALSGSCSKATRGQVAEHARHGPQWKIDTDGVMDGTLTAAELVDWAMAAEGLPLVYSSDDPEAVAAAQRRHGGARVAEALEHLFGEVAKGLAAKGARRLIVAGGETSGAVVTALGLEALEIGPKIDPGVPAVRSGELVLALKSGNFGAPDFFEKAMKVMGR</sequence>
<evidence type="ECO:0000256" key="9">
    <source>
        <dbReference type="ARBA" id="ARBA00037335"/>
    </source>
</evidence>